<accession>A0A1H1IXY9</accession>
<reference evidence="2" key="1">
    <citation type="submission" date="2016-10" db="EMBL/GenBank/DDBJ databases">
        <authorList>
            <person name="Varghese N."/>
        </authorList>
    </citation>
    <scope>NUCLEOTIDE SEQUENCE [LARGE SCALE GENOMIC DNA]</scope>
    <source>
        <strain evidence="2">GAS106B</strain>
    </source>
</reference>
<dbReference type="OrthoDB" id="9074499at2"/>
<evidence type="ECO:0000313" key="1">
    <source>
        <dbReference type="EMBL" id="SDR42574.1"/>
    </source>
</evidence>
<sequence length="408" mass="43049">MSRYYKITISDPKTGKVFVPNVGGKLGFTTVDPGAGVWTYCSLNPGGNPNALGSVNPAALKIELDITAGFMHQPIGNSYIRVYGISLAEIAQGSNLNRMNIAVEAGMSKGLPLAVPAQIGPLCKGQIFQAFGNWIGPNQTLDIFVQAGGSSANANTTTGFPAGDTTLPAPTTNDNPGYLTFQWQPGQHLMDAMVQALSIVYPQYSISGSISPNLVWTGTAATGFYTKLSQFAEYVNKASINLIGGYAPDTSAYPGVMISLQGNQIIIQDGTTPTTPKQLLVTDLLGQPTWVDAVTIQATCILRGDISPGNYVTLPNGPLTITQGSQSNFFLPPTSGGINTQLKNQTAFTGTFLVSNVRHVGSSRDGQGTSWVTTLDLLNNSVQSSTATVPALPVVQARNTNAYNFYLP</sequence>
<evidence type="ECO:0000313" key="2">
    <source>
        <dbReference type="Proteomes" id="UP000183487"/>
    </source>
</evidence>
<dbReference type="RefSeq" id="WP_074770884.1">
    <property type="nucleotide sequence ID" value="NZ_FNKP01000002.1"/>
</dbReference>
<name>A0A1H1IXY9_9BURK</name>
<dbReference type="AlphaFoldDB" id="A0A1H1IXY9"/>
<keyword evidence="2" id="KW-1185">Reference proteome</keyword>
<protein>
    <submittedName>
        <fullName evidence="1">Uncharacterized protein</fullName>
    </submittedName>
</protein>
<gene>
    <name evidence="1" type="ORF">SAMN05443245_5860</name>
</gene>
<proteinExistence type="predicted"/>
<dbReference type="Proteomes" id="UP000183487">
    <property type="component" value="Unassembled WGS sequence"/>
</dbReference>
<dbReference type="EMBL" id="FNKP01000002">
    <property type="protein sequence ID" value="SDR42574.1"/>
    <property type="molecule type" value="Genomic_DNA"/>
</dbReference>
<organism evidence="1 2">
    <name type="scientific">Paraburkholderia fungorum</name>
    <dbReference type="NCBI Taxonomy" id="134537"/>
    <lineage>
        <taxon>Bacteria</taxon>
        <taxon>Pseudomonadati</taxon>
        <taxon>Pseudomonadota</taxon>
        <taxon>Betaproteobacteria</taxon>
        <taxon>Burkholderiales</taxon>
        <taxon>Burkholderiaceae</taxon>
        <taxon>Paraburkholderia</taxon>
    </lineage>
</organism>